<evidence type="ECO:0000313" key="1">
    <source>
        <dbReference type="EMBL" id="MBV3387477.1"/>
    </source>
</evidence>
<dbReference type="AlphaFoldDB" id="A0AAW4N532"/>
<comment type="caution">
    <text evidence="1">The sequence shown here is derived from an EMBL/GenBank/DDBJ whole genome shotgun (WGS) entry which is preliminary data.</text>
</comment>
<proteinExistence type="predicted"/>
<reference evidence="1" key="1">
    <citation type="submission" date="2021-06" db="EMBL/GenBank/DDBJ databases">
        <title>Collection of gut derived symbiotic bacterial strains cultured from healthy donors.</title>
        <authorList>
            <person name="Lin H."/>
            <person name="Littmann E."/>
            <person name="Pamer E.G."/>
        </authorList>
    </citation>
    <scope>NUCLEOTIDE SEQUENCE</scope>
    <source>
        <strain evidence="1">MSK.21.74</strain>
    </source>
</reference>
<evidence type="ECO:0000313" key="2">
    <source>
        <dbReference type="Proteomes" id="UP001196765"/>
    </source>
</evidence>
<dbReference type="Proteomes" id="UP001196765">
    <property type="component" value="Unassembled WGS sequence"/>
</dbReference>
<gene>
    <name evidence="1" type="ORF">KSW82_06960</name>
</gene>
<name>A0AAW4N532_9BACT</name>
<accession>A0AAW4N532</accession>
<dbReference type="RefSeq" id="WP_217744330.1">
    <property type="nucleotide sequence ID" value="NZ_JAHOEI010000018.1"/>
</dbReference>
<dbReference type="EMBL" id="JAHOEI010000018">
    <property type="protein sequence ID" value="MBV3387477.1"/>
    <property type="molecule type" value="Genomic_DNA"/>
</dbReference>
<protein>
    <submittedName>
        <fullName evidence="1">Uncharacterized protein</fullName>
    </submittedName>
</protein>
<organism evidence="1 2">
    <name type="scientific">Segatella copri</name>
    <dbReference type="NCBI Taxonomy" id="165179"/>
    <lineage>
        <taxon>Bacteria</taxon>
        <taxon>Pseudomonadati</taxon>
        <taxon>Bacteroidota</taxon>
        <taxon>Bacteroidia</taxon>
        <taxon>Bacteroidales</taxon>
        <taxon>Prevotellaceae</taxon>
        <taxon>Segatella</taxon>
    </lineage>
</organism>
<sequence>MNLVLIKNLILINMWSIRILTFIYVCFLSIKATAQEIPNDIPSPTVASLAKFGDIPVSMFTGTPKITIPIFELKSLEKSMPISLDYDASGFQINALPSCTGHNWTLQAGGVITRQRVGN</sequence>